<keyword evidence="3" id="KW-0961">Cell wall biogenesis/degradation</keyword>
<feature type="domain" description="LysM" evidence="7">
    <location>
        <begin position="183"/>
        <end position="227"/>
    </location>
</feature>
<dbReference type="Proteomes" id="UP000033869">
    <property type="component" value="Unassembled WGS sequence"/>
</dbReference>
<feature type="domain" description="LysM" evidence="7">
    <location>
        <begin position="233"/>
        <end position="276"/>
    </location>
</feature>
<keyword evidence="5" id="KW-1133">Transmembrane helix</keyword>
<evidence type="ECO:0000256" key="2">
    <source>
        <dbReference type="ARBA" id="ARBA00022801"/>
    </source>
</evidence>
<keyword evidence="5" id="KW-0472">Membrane</keyword>
<dbReference type="Gene3D" id="3.10.350.10">
    <property type="entry name" value="LysM domain"/>
    <property type="match status" value="2"/>
</dbReference>
<evidence type="ECO:0000256" key="4">
    <source>
        <dbReference type="SAM" id="MobiDB-lite"/>
    </source>
</evidence>
<dbReference type="PATRIC" id="fig|1618344.3.peg.932"/>
<feature type="domain" description="Peptidase C51" evidence="6">
    <location>
        <begin position="300"/>
        <end position="416"/>
    </location>
</feature>
<protein>
    <submittedName>
        <fullName evidence="8">CHAP domain containing protein</fullName>
    </submittedName>
</protein>
<keyword evidence="2" id="KW-0378">Hydrolase</keyword>
<dbReference type="InterPro" id="IPR007921">
    <property type="entry name" value="CHAP_dom"/>
</dbReference>
<proteinExistence type="predicted"/>
<evidence type="ECO:0000256" key="1">
    <source>
        <dbReference type="ARBA" id="ARBA00022729"/>
    </source>
</evidence>
<dbReference type="SUPFAM" id="SSF54001">
    <property type="entry name" value="Cysteine proteinases"/>
    <property type="match status" value="1"/>
</dbReference>
<feature type="transmembrane region" description="Helical" evidence="5">
    <location>
        <begin position="77"/>
        <end position="96"/>
    </location>
</feature>
<dbReference type="SUPFAM" id="SSF54106">
    <property type="entry name" value="LysM domain"/>
    <property type="match status" value="2"/>
</dbReference>
<dbReference type="InterPro" id="IPR018392">
    <property type="entry name" value="LysM"/>
</dbReference>
<feature type="region of interest" description="Disordered" evidence="4">
    <location>
        <begin position="278"/>
        <end position="312"/>
    </location>
</feature>
<dbReference type="Pfam" id="PF01476">
    <property type="entry name" value="LysM"/>
    <property type="match status" value="2"/>
</dbReference>
<dbReference type="GO" id="GO:0016787">
    <property type="term" value="F:hydrolase activity"/>
    <property type="evidence" value="ECO:0007669"/>
    <property type="project" value="UniProtKB-KW"/>
</dbReference>
<reference evidence="8 9" key="1">
    <citation type="journal article" date="2015" name="Nature">
        <title>rRNA introns, odd ribosomes, and small enigmatic genomes across a large radiation of phyla.</title>
        <authorList>
            <person name="Brown C.T."/>
            <person name="Hug L.A."/>
            <person name="Thomas B.C."/>
            <person name="Sharon I."/>
            <person name="Castelle C.J."/>
            <person name="Singh A."/>
            <person name="Wilkins M.J."/>
            <person name="Williams K.H."/>
            <person name="Banfield J.F."/>
        </authorList>
    </citation>
    <scope>NUCLEOTIDE SEQUENCE [LARGE SCALE GENOMIC DNA]</scope>
</reference>
<evidence type="ECO:0000259" key="7">
    <source>
        <dbReference type="PROSITE" id="PS51782"/>
    </source>
</evidence>
<evidence type="ECO:0000256" key="3">
    <source>
        <dbReference type="ARBA" id="ARBA00023316"/>
    </source>
</evidence>
<dbReference type="SMART" id="SM00257">
    <property type="entry name" value="LysM"/>
    <property type="match status" value="2"/>
</dbReference>
<dbReference type="EMBL" id="LCBL01000004">
    <property type="protein sequence ID" value="KKS08799.1"/>
    <property type="molecule type" value="Genomic_DNA"/>
</dbReference>
<organism evidence="8 9">
    <name type="scientific">candidate division CPR2 bacterium GW2011_GWC1_41_48</name>
    <dbReference type="NCBI Taxonomy" id="1618344"/>
    <lineage>
        <taxon>Bacteria</taxon>
        <taxon>Bacteria division CPR2</taxon>
    </lineage>
</organism>
<feature type="compositionally biased region" description="Polar residues" evidence="4">
    <location>
        <begin position="291"/>
        <end position="301"/>
    </location>
</feature>
<dbReference type="CDD" id="cd00118">
    <property type="entry name" value="LysM"/>
    <property type="match status" value="2"/>
</dbReference>
<dbReference type="InterPro" id="IPR036779">
    <property type="entry name" value="LysM_dom_sf"/>
</dbReference>
<evidence type="ECO:0000313" key="8">
    <source>
        <dbReference type="EMBL" id="KKS08799.1"/>
    </source>
</evidence>
<dbReference type="Pfam" id="PF05257">
    <property type="entry name" value="CHAP"/>
    <property type="match status" value="1"/>
</dbReference>
<keyword evidence="5" id="KW-0812">Transmembrane</keyword>
<keyword evidence="1" id="KW-0732">Signal</keyword>
<evidence type="ECO:0000313" key="9">
    <source>
        <dbReference type="Proteomes" id="UP000033869"/>
    </source>
</evidence>
<dbReference type="PANTHER" id="PTHR33734:SF22">
    <property type="entry name" value="MEMBRANE-BOUND LYTIC MUREIN TRANSGLYCOSYLASE D"/>
    <property type="match status" value="1"/>
</dbReference>
<gene>
    <name evidence="8" type="ORF">UU65_C0004G0010</name>
</gene>
<dbReference type="InterPro" id="IPR038765">
    <property type="entry name" value="Papain-like_cys_pep_sf"/>
</dbReference>
<sequence>MAGNKTAILKIAGGFIRKTSQVALRDKPIRVSQLKQFSRLRSSFKRKLKNNIGYIAWKTKRFTKRFSHILIKPTRQVAHATVVLIILTVFSTSVFANAAGISKEFIVDPFGIKTERQTSEVSDMQVAATVAEVFGAKVSEDAASIVSQKLIVSLPVSGSSNFLAKPALASTSIPENRKSTIPISYVVEDGDTLWSIAVKFDITTDTIIWANNLEDEDLVKPGQSLTILPVPGVLHTVKSGDSIAKIANKYGASESRIMAFNDLESEVLSAGVRLIVPDGKMPETPKPAPQPTTNRNSNRQNEPAAPRVRITPSYGGPNNFPWGYCTWWVASRRSVPWSGNAWQWYYNAQGMGYSTGKVPAPGSIMVSWESPIGHVAYVESVNGDSFTISEMNYQGYGIVNRRTVSPGGVPLIGFIY</sequence>
<comment type="caution">
    <text evidence="8">The sequence shown here is derived from an EMBL/GenBank/DDBJ whole genome shotgun (WGS) entry which is preliminary data.</text>
</comment>
<evidence type="ECO:0000256" key="5">
    <source>
        <dbReference type="SAM" id="Phobius"/>
    </source>
</evidence>
<dbReference type="PROSITE" id="PS50911">
    <property type="entry name" value="CHAP"/>
    <property type="match status" value="1"/>
</dbReference>
<accession>A0A0G0W747</accession>
<dbReference type="AlphaFoldDB" id="A0A0G0W747"/>
<dbReference type="Gene3D" id="3.90.1720.10">
    <property type="entry name" value="endopeptidase domain like (from Nostoc punctiforme)"/>
    <property type="match status" value="1"/>
</dbReference>
<name>A0A0G0W747_UNCC2</name>
<dbReference type="PANTHER" id="PTHR33734">
    <property type="entry name" value="LYSM DOMAIN-CONTAINING GPI-ANCHORED PROTEIN 2"/>
    <property type="match status" value="1"/>
</dbReference>
<evidence type="ECO:0000259" key="6">
    <source>
        <dbReference type="PROSITE" id="PS50911"/>
    </source>
</evidence>
<dbReference type="GO" id="GO:0071555">
    <property type="term" value="P:cell wall organization"/>
    <property type="evidence" value="ECO:0007669"/>
    <property type="project" value="UniProtKB-KW"/>
</dbReference>
<dbReference type="PROSITE" id="PS51782">
    <property type="entry name" value="LYSM"/>
    <property type="match status" value="2"/>
</dbReference>